<dbReference type="SFLD" id="SFLDG01129">
    <property type="entry name" value="C1.5:_HAD__Beta-PGM__Phosphata"/>
    <property type="match status" value="1"/>
</dbReference>
<dbReference type="PANTHER" id="PTHR46193">
    <property type="entry name" value="6-PHOSPHOGLUCONATE PHOSPHATASE"/>
    <property type="match status" value="1"/>
</dbReference>
<gene>
    <name evidence="5" type="ORF">PPNSA23_41680</name>
</gene>
<keyword evidence="3" id="KW-0479">Metal-binding</keyword>
<dbReference type="Proteomes" id="UP001628091">
    <property type="component" value="Unassembled WGS sequence"/>
</dbReference>
<keyword evidence="4" id="KW-0460">Magnesium</keyword>
<evidence type="ECO:0000256" key="3">
    <source>
        <dbReference type="ARBA" id="ARBA00022723"/>
    </source>
</evidence>
<name>A0ABQ0H5M2_9HYPH</name>
<evidence type="ECO:0000313" key="5">
    <source>
        <dbReference type="EMBL" id="GAB1584225.1"/>
    </source>
</evidence>
<keyword evidence="6" id="KW-1185">Reference proteome</keyword>
<dbReference type="InterPro" id="IPR023198">
    <property type="entry name" value="PGP-like_dom2"/>
</dbReference>
<dbReference type="InterPro" id="IPR041492">
    <property type="entry name" value="HAD_2"/>
</dbReference>
<comment type="similarity">
    <text evidence="2">Belongs to the HAD-like hydrolase superfamily. CbbY/CbbZ/Gph/YieH family.</text>
</comment>
<reference evidence="5 6" key="1">
    <citation type="submission" date="2024-10" db="EMBL/GenBank/DDBJ databases">
        <title>Isolation, draft genome sequencing and identification of Phyllobacterium sp. NSA23, isolated from leaf soil.</title>
        <authorList>
            <person name="Akita H."/>
        </authorList>
    </citation>
    <scope>NUCLEOTIDE SEQUENCE [LARGE SCALE GENOMIC DNA]</scope>
    <source>
        <strain evidence="5 6">NSA23</strain>
    </source>
</reference>
<evidence type="ECO:0000256" key="1">
    <source>
        <dbReference type="ARBA" id="ARBA00001946"/>
    </source>
</evidence>
<dbReference type="InterPro" id="IPR006439">
    <property type="entry name" value="HAD-SF_hydro_IA"/>
</dbReference>
<organism evidence="5 6">
    <name type="scientific">Phyllobacterium phragmitis</name>
    <dbReference type="NCBI Taxonomy" id="2670329"/>
    <lineage>
        <taxon>Bacteria</taxon>
        <taxon>Pseudomonadati</taxon>
        <taxon>Pseudomonadota</taxon>
        <taxon>Alphaproteobacteria</taxon>
        <taxon>Hyphomicrobiales</taxon>
        <taxon>Phyllobacteriaceae</taxon>
        <taxon>Phyllobacterium</taxon>
    </lineage>
</organism>
<dbReference type="NCBIfam" id="TIGR01509">
    <property type="entry name" value="HAD-SF-IA-v3"/>
    <property type="match status" value="1"/>
</dbReference>
<dbReference type="Gene3D" id="1.10.150.240">
    <property type="entry name" value="Putative phosphatase, domain 2"/>
    <property type="match status" value="1"/>
</dbReference>
<dbReference type="NCBIfam" id="TIGR01549">
    <property type="entry name" value="HAD-SF-IA-v1"/>
    <property type="match status" value="1"/>
</dbReference>
<evidence type="ECO:0000256" key="2">
    <source>
        <dbReference type="ARBA" id="ARBA00006171"/>
    </source>
</evidence>
<protein>
    <submittedName>
        <fullName evidence="5">HAD family phosphatase</fullName>
    </submittedName>
</protein>
<dbReference type="PANTHER" id="PTHR46193:SF9">
    <property type="entry name" value="HALOACID DEHALOGENASE-LIKE HYDROLASE DOMAIN-CONTAINING PROTEIN SGPP"/>
    <property type="match status" value="1"/>
</dbReference>
<dbReference type="EMBL" id="BAAFZP010000002">
    <property type="protein sequence ID" value="GAB1584225.1"/>
    <property type="molecule type" value="Genomic_DNA"/>
</dbReference>
<dbReference type="InterPro" id="IPR023214">
    <property type="entry name" value="HAD_sf"/>
</dbReference>
<comment type="caution">
    <text evidence="5">The sequence shown here is derived from an EMBL/GenBank/DDBJ whole genome shotgun (WGS) entry which is preliminary data.</text>
</comment>
<comment type="cofactor">
    <cofactor evidence="1">
        <name>Mg(2+)</name>
        <dbReference type="ChEBI" id="CHEBI:18420"/>
    </cofactor>
</comment>
<evidence type="ECO:0000313" key="6">
    <source>
        <dbReference type="Proteomes" id="UP001628091"/>
    </source>
</evidence>
<sequence>MYRKVKAVIFDLDGVLVDAADWHYESLNLALGHFGLAIPFEDHKVRFDGLPTRVKLKMLSESKGLPVSLHDFINALKQRYTMEMFHTKCQPYFPHEYLLASLKKHDLRISVASNSIRQTVDVALKRSALDKYVDFFLSNEDVGKAKPDPEIYLASFERHGLRPDECIIVEDNEKGIKAARAAGGHVLVVDSVEDVNYLNVFNLIEKIETTAL</sequence>
<dbReference type="Gene3D" id="3.40.50.1000">
    <property type="entry name" value="HAD superfamily/HAD-like"/>
    <property type="match status" value="1"/>
</dbReference>
<proteinExistence type="inferred from homology"/>
<evidence type="ECO:0000256" key="4">
    <source>
        <dbReference type="ARBA" id="ARBA00022842"/>
    </source>
</evidence>
<dbReference type="RefSeq" id="WP_407866673.1">
    <property type="nucleotide sequence ID" value="NZ_BAAFZP010000002.1"/>
</dbReference>
<dbReference type="SUPFAM" id="SSF56784">
    <property type="entry name" value="HAD-like"/>
    <property type="match status" value="1"/>
</dbReference>
<accession>A0ABQ0H5M2</accession>
<dbReference type="SFLD" id="SFLDS00003">
    <property type="entry name" value="Haloacid_Dehalogenase"/>
    <property type="match status" value="1"/>
</dbReference>
<dbReference type="InterPro" id="IPR051600">
    <property type="entry name" value="Beta-PGM-like"/>
</dbReference>
<dbReference type="Pfam" id="PF13419">
    <property type="entry name" value="HAD_2"/>
    <property type="match status" value="1"/>
</dbReference>
<dbReference type="InterPro" id="IPR036412">
    <property type="entry name" value="HAD-like_sf"/>
</dbReference>